<organism evidence="7 8">
    <name type="scientific">Populus deltoides</name>
    <name type="common">Eastern poplar</name>
    <name type="synonym">Eastern cottonwood</name>
    <dbReference type="NCBI Taxonomy" id="3696"/>
    <lineage>
        <taxon>Eukaryota</taxon>
        <taxon>Viridiplantae</taxon>
        <taxon>Streptophyta</taxon>
        <taxon>Embryophyta</taxon>
        <taxon>Tracheophyta</taxon>
        <taxon>Spermatophyta</taxon>
        <taxon>Magnoliopsida</taxon>
        <taxon>eudicotyledons</taxon>
        <taxon>Gunneridae</taxon>
        <taxon>Pentapetalae</taxon>
        <taxon>rosids</taxon>
        <taxon>fabids</taxon>
        <taxon>Malpighiales</taxon>
        <taxon>Salicaceae</taxon>
        <taxon>Saliceae</taxon>
        <taxon>Populus</taxon>
    </lineage>
</organism>
<dbReference type="FunFam" id="1.10.720.60:FF:000001">
    <property type="entry name" value="Probable bifunctional methylthioribulose-1-phosphate dehydratase/enolase-phosphatase E1"/>
    <property type="match status" value="1"/>
</dbReference>
<dbReference type="Proteomes" id="UP000807159">
    <property type="component" value="Chromosome 11"/>
</dbReference>
<proteinExistence type="predicted"/>
<evidence type="ECO:0000256" key="5">
    <source>
        <dbReference type="ARBA" id="ARBA00023167"/>
    </source>
</evidence>
<dbReference type="Gene3D" id="3.40.50.1000">
    <property type="entry name" value="HAD superfamily/HAD-like"/>
    <property type="match status" value="1"/>
</dbReference>
<dbReference type="Gene3D" id="1.10.720.60">
    <property type="match status" value="1"/>
</dbReference>
<keyword evidence="3" id="KW-0378">Hydrolase</keyword>
<dbReference type="EMBL" id="JACEGQ020000011">
    <property type="protein sequence ID" value="KAH8494354.1"/>
    <property type="molecule type" value="Genomic_DNA"/>
</dbReference>
<dbReference type="PANTHER" id="PTHR20371">
    <property type="entry name" value="ENOLASE-PHOSPHATASE E1"/>
    <property type="match status" value="1"/>
</dbReference>
<evidence type="ECO:0000313" key="7">
    <source>
        <dbReference type="EMBL" id="KAH8494354.1"/>
    </source>
</evidence>
<dbReference type="InterPro" id="IPR023214">
    <property type="entry name" value="HAD_sf"/>
</dbReference>
<protein>
    <recommendedName>
        <fullName evidence="6">Class II aldolase/adducin N-terminal domain-containing protein</fullName>
    </recommendedName>
</protein>
<dbReference type="AlphaFoldDB" id="A0A8T2XNP9"/>
<keyword evidence="5" id="KW-0486">Methionine biosynthesis</keyword>
<evidence type="ECO:0000256" key="4">
    <source>
        <dbReference type="ARBA" id="ARBA00022842"/>
    </source>
</evidence>
<reference evidence="7" key="1">
    <citation type="journal article" date="2021" name="J. Hered.">
        <title>Genome Assembly of Salicaceae Populus deltoides (Eastern Cottonwood) I-69 Based on Nanopore Sequencing and Hi-C Technologies.</title>
        <authorList>
            <person name="Bai S."/>
            <person name="Wu H."/>
            <person name="Zhang J."/>
            <person name="Pan Z."/>
            <person name="Zhao W."/>
            <person name="Li Z."/>
            <person name="Tong C."/>
        </authorList>
    </citation>
    <scope>NUCLEOTIDE SEQUENCE</scope>
    <source>
        <tissue evidence="7">Leaf</tissue>
    </source>
</reference>
<dbReference type="Pfam" id="PF00596">
    <property type="entry name" value="Aldolase_II"/>
    <property type="match status" value="1"/>
</dbReference>
<keyword evidence="2" id="KW-0479">Metal-binding</keyword>
<dbReference type="GO" id="GO:0019509">
    <property type="term" value="P:L-methionine salvage from methylthioadenosine"/>
    <property type="evidence" value="ECO:0007669"/>
    <property type="project" value="TreeGrafter"/>
</dbReference>
<gene>
    <name evidence="7" type="ORF">H0E87_020934</name>
</gene>
<dbReference type="PANTHER" id="PTHR20371:SF1">
    <property type="entry name" value="ENOLASE-PHOSPHATASE E1"/>
    <property type="match status" value="1"/>
</dbReference>
<accession>A0A8T2XNP9</accession>
<feature type="domain" description="Class II aldolase/adducin N-terminal" evidence="6">
    <location>
        <begin position="37"/>
        <end position="102"/>
    </location>
</feature>
<evidence type="ECO:0000256" key="1">
    <source>
        <dbReference type="ARBA" id="ARBA00022605"/>
    </source>
</evidence>
<keyword evidence="1" id="KW-0028">Amino-acid biosynthesis</keyword>
<dbReference type="InterPro" id="IPR001303">
    <property type="entry name" value="Aldolase_II/adducin_N"/>
</dbReference>
<evidence type="ECO:0000259" key="6">
    <source>
        <dbReference type="Pfam" id="PF00596"/>
    </source>
</evidence>
<dbReference type="InterPro" id="IPR036409">
    <property type="entry name" value="Aldolase_II/adducin_N_sf"/>
</dbReference>
<name>A0A8T2XNP9_POPDE</name>
<keyword evidence="4" id="KW-0460">Magnesium</keyword>
<keyword evidence="8" id="KW-1185">Reference proteome</keyword>
<dbReference type="GO" id="GO:0043874">
    <property type="term" value="F:acireductone synthase activity"/>
    <property type="evidence" value="ECO:0007669"/>
    <property type="project" value="TreeGrafter"/>
</dbReference>
<dbReference type="Gene3D" id="3.40.225.10">
    <property type="entry name" value="Class II aldolase/adducin N-terminal domain"/>
    <property type="match status" value="1"/>
</dbReference>
<dbReference type="SUPFAM" id="SSF53639">
    <property type="entry name" value="AraD/HMP-PK domain-like"/>
    <property type="match status" value="1"/>
</dbReference>
<dbReference type="SUPFAM" id="SSF56784">
    <property type="entry name" value="HAD-like"/>
    <property type="match status" value="1"/>
</dbReference>
<evidence type="ECO:0000256" key="3">
    <source>
        <dbReference type="ARBA" id="ARBA00022801"/>
    </source>
</evidence>
<sequence length="360" mass="39565">MAAAPPAVAVDGGMAAAKVASQAYLETKAVKDTRVLIADLCKQFYSLGWVSGTGGSITIKAHDDSIPKRQQLILMSTSGVQKERMEPEDMYVLATNGSILSSPSPKRNYYSNNIVADVLFPYARDNVERHLSAAYETAETHDDIKLLCAQVEDDLKQGIDGAVPIPTDDAGKEEVIAALVANVEEMIKADRKITALKQLQVRSYMEKYENNELEGVVYGDVPEALEKWHALGIKTEEDVSAACQIFLINNWSLMVYIYSSGSRLAQRLIFGKTNYGDLRKYLSGFFDTKVGNKKETRSYIEISESLGVNKPSDILFLTDVFQEAVAAKAAGLEVMISIRPGNTPLPDDQIFKTITSFAEI</sequence>
<evidence type="ECO:0000256" key="2">
    <source>
        <dbReference type="ARBA" id="ARBA00022723"/>
    </source>
</evidence>
<comment type="caution">
    <text evidence="7">The sequence shown here is derived from an EMBL/GenBank/DDBJ whole genome shotgun (WGS) entry which is preliminary data.</text>
</comment>
<dbReference type="GO" id="GO:0046872">
    <property type="term" value="F:metal ion binding"/>
    <property type="evidence" value="ECO:0007669"/>
    <property type="project" value="UniProtKB-KW"/>
</dbReference>
<evidence type="ECO:0000313" key="8">
    <source>
        <dbReference type="Proteomes" id="UP000807159"/>
    </source>
</evidence>
<dbReference type="InterPro" id="IPR036412">
    <property type="entry name" value="HAD-like_sf"/>
</dbReference>